<accession>A0ACA9Y0C7</accession>
<comment type="caution">
    <text evidence="1">The sequence shown here is derived from an EMBL/GenBank/DDBJ whole genome shotgun (WGS) entry which is preliminary data.</text>
</comment>
<sequence>MSKHKKKPSPRRDIPIDFVAPLSECSVVPIEMTKAHFLDAYSKGKWNLSDVPRPVCLQGVNFMIPPECYHELNRVMIVDKYMNLKQWEEKSFFKKLIGSIKRSFEVGGVSISLITTEKVVFKYETTIEMNELPRELSIDSHAILSRDYLLLHDATKDWRTTNNPLVTGIPYIKFYCGVPLLTEKKEIIGILAIFDQFPKPEPNFTTKHIERLKGFSTEILTFLNKPIELKNSTKPLTFNENLIELNELQSKLGRATGRGSLMTVFEKDGSGGPYLQNNNFKFLTKLTNSENEEISNNKVLMDKLVRMGNIRRSSNLLCRILTVNYNIDYAYILEIRVAESYNIDSKYFPENVSKIDSENFDFTDKLIKNPKTSNDFMTRVIGNFGPKYSNMNYETAIHYKSFVSEFGIKYKNEHKNAMFNSGILIPFHRHNSKLVKQKRKGDSLEVSLRSGGYLIGLFREKLEDEFKDEEISRIFNNVSILRKIYI</sequence>
<dbReference type="Proteomes" id="UP001152531">
    <property type="component" value="Unassembled WGS sequence"/>
</dbReference>
<reference evidence="1" key="1">
    <citation type="submission" date="2022-06" db="EMBL/GenBank/DDBJ databases">
        <authorList>
            <person name="Legras J.-L."/>
            <person name="Devillers H."/>
            <person name="Grondin C."/>
        </authorList>
    </citation>
    <scope>NUCLEOTIDE SEQUENCE</scope>
    <source>
        <strain evidence="1">CLIB 1444</strain>
    </source>
</reference>
<gene>
    <name evidence="1" type="ORF">CLIB1444_01S05446</name>
</gene>
<evidence type="ECO:0000313" key="2">
    <source>
        <dbReference type="Proteomes" id="UP001152531"/>
    </source>
</evidence>
<name>A0ACA9Y0C7_9ASCO</name>
<dbReference type="EMBL" id="CALSDN010000001">
    <property type="protein sequence ID" value="CAH6718380.1"/>
    <property type="molecule type" value="Genomic_DNA"/>
</dbReference>
<organism evidence="1 2">
    <name type="scientific">[Candida] jaroonii</name>
    <dbReference type="NCBI Taxonomy" id="467808"/>
    <lineage>
        <taxon>Eukaryota</taxon>
        <taxon>Fungi</taxon>
        <taxon>Dikarya</taxon>
        <taxon>Ascomycota</taxon>
        <taxon>Saccharomycotina</taxon>
        <taxon>Pichiomycetes</taxon>
        <taxon>Debaryomycetaceae</taxon>
        <taxon>Yamadazyma</taxon>
    </lineage>
</organism>
<evidence type="ECO:0000313" key="1">
    <source>
        <dbReference type="EMBL" id="CAH6718380.1"/>
    </source>
</evidence>
<protein>
    <submittedName>
        <fullName evidence="1">Uncharacterized protein</fullName>
    </submittedName>
</protein>
<proteinExistence type="predicted"/>
<keyword evidence="2" id="KW-1185">Reference proteome</keyword>